<dbReference type="NCBIfam" id="TIGR01550">
    <property type="entry name" value="DOC_P1"/>
    <property type="match status" value="1"/>
</dbReference>
<protein>
    <submittedName>
        <fullName evidence="2">Type II toxin-antitoxin system death-on-curing family toxin</fullName>
    </submittedName>
</protein>
<gene>
    <name evidence="2" type="ORF">E5987_03980</name>
</gene>
<comment type="caution">
    <text evidence="2">The sequence shown here is derived from an EMBL/GenBank/DDBJ whole genome shotgun (WGS) entry which is preliminary data.</text>
</comment>
<evidence type="ECO:0000313" key="3">
    <source>
        <dbReference type="Proteomes" id="UP000472580"/>
    </source>
</evidence>
<dbReference type="Pfam" id="PF02661">
    <property type="entry name" value="Fic"/>
    <property type="match status" value="1"/>
</dbReference>
<dbReference type="RefSeq" id="WP_160334800.1">
    <property type="nucleotide sequence ID" value="NZ_CALPCR010000003.1"/>
</dbReference>
<dbReference type="InterPro" id="IPR053737">
    <property type="entry name" value="Type_II_TA_Toxin"/>
</dbReference>
<dbReference type="Proteomes" id="UP000472580">
    <property type="component" value="Unassembled WGS sequence"/>
</dbReference>
<reference evidence="2 3" key="1">
    <citation type="submission" date="2019-12" db="EMBL/GenBank/DDBJ databases">
        <title>Microbes associate with the intestines of laboratory mice.</title>
        <authorList>
            <person name="Navarre W."/>
            <person name="Wong E."/>
        </authorList>
    </citation>
    <scope>NUCLEOTIDE SEQUENCE [LARGE SCALE GENOMIC DNA]</scope>
    <source>
        <strain evidence="2 3">NM82_D38</strain>
    </source>
</reference>
<accession>A0A6L6YFJ4</accession>
<sequence length="115" mass="13004">MIQPITIESLIQINEILTHQPCTEERKGKVKGCLSSYFYYETPEEQVTSIVVSLIKGHFFLDGNKRTALSAYLDLAENNNLPLLVNKDALGELFIEIASTHKSISEYSQLLFPNQ</sequence>
<dbReference type="OrthoDB" id="9802752at2"/>
<feature type="domain" description="Fido" evidence="1">
    <location>
        <begin position="1"/>
        <end position="113"/>
    </location>
</feature>
<dbReference type="AlphaFoldDB" id="A0A6L6YFJ4"/>
<organism evidence="2 3">
    <name type="scientific">Parasutterella muris</name>
    <dbReference type="NCBI Taxonomy" id="2565572"/>
    <lineage>
        <taxon>Bacteria</taxon>
        <taxon>Pseudomonadati</taxon>
        <taxon>Pseudomonadota</taxon>
        <taxon>Betaproteobacteria</taxon>
        <taxon>Burkholderiales</taxon>
        <taxon>Sutterellaceae</taxon>
        <taxon>Parasutterella</taxon>
    </lineage>
</organism>
<proteinExistence type="predicted"/>
<dbReference type="Gene3D" id="1.20.120.1870">
    <property type="entry name" value="Fic/DOC protein, Fido domain"/>
    <property type="match status" value="1"/>
</dbReference>
<dbReference type="PROSITE" id="PS51459">
    <property type="entry name" value="FIDO"/>
    <property type="match status" value="1"/>
</dbReference>
<dbReference type="EMBL" id="WSRP01000009">
    <property type="protein sequence ID" value="MVX56366.1"/>
    <property type="molecule type" value="Genomic_DNA"/>
</dbReference>
<name>A0A6L6YFJ4_9BURK</name>
<evidence type="ECO:0000313" key="2">
    <source>
        <dbReference type="EMBL" id="MVX56366.1"/>
    </source>
</evidence>
<keyword evidence="3" id="KW-1185">Reference proteome</keyword>
<dbReference type="GO" id="GO:0016301">
    <property type="term" value="F:kinase activity"/>
    <property type="evidence" value="ECO:0007669"/>
    <property type="project" value="InterPro"/>
</dbReference>
<dbReference type="InterPro" id="IPR006440">
    <property type="entry name" value="Doc"/>
</dbReference>
<evidence type="ECO:0000259" key="1">
    <source>
        <dbReference type="PROSITE" id="PS51459"/>
    </source>
</evidence>
<dbReference type="InterPro" id="IPR003812">
    <property type="entry name" value="Fido"/>
</dbReference>